<protein>
    <submittedName>
        <fullName evidence="3">Uncharacterized protein</fullName>
    </submittedName>
</protein>
<feature type="compositionally biased region" description="Polar residues" evidence="1">
    <location>
        <begin position="118"/>
        <end position="136"/>
    </location>
</feature>
<accession>A0ABR1TLY1</accession>
<gene>
    <name evidence="3" type="ORF">PG996_015676</name>
</gene>
<feature type="transmembrane region" description="Helical" evidence="2">
    <location>
        <begin position="20"/>
        <end position="42"/>
    </location>
</feature>
<sequence>MSSTETGEDSSFQGDGSNWTIAYVIVFLIPLIFLAVAVYSTWQDRRTAAAKAKNDLETGRAVKMDRYFFPWKYAAEAADGSSSSNATRGKNGANRSNLAIATTSATAASGAAGSTSARHSNNPRALASSSRGGNTNSNMAPIAPWFALPEQRPISVMTNPYRPSYYQQQNRAQQHSPQQHSPKSKVAAAATSYLPRPTTSISDEADATTTGHLHGAEEDEEQQSTWKDGSDLRYV</sequence>
<feature type="compositionally biased region" description="Polar residues" evidence="1">
    <location>
        <begin position="197"/>
        <end position="211"/>
    </location>
</feature>
<feature type="compositionally biased region" description="Low complexity" evidence="1">
    <location>
        <begin position="173"/>
        <end position="185"/>
    </location>
</feature>
<evidence type="ECO:0000256" key="2">
    <source>
        <dbReference type="SAM" id="Phobius"/>
    </source>
</evidence>
<keyword evidence="2" id="KW-0472">Membrane</keyword>
<dbReference type="Proteomes" id="UP001446871">
    <property type="component" value="Unassembled WGS sequence"/>
</dbReference>
<proteinExistence type="predicted"/>
<organism evidence="3 4">
    <name type="scientific">Apiospora saccharicola</name>
    <dbReference type="NCBI Taxonomy" id="335842"/>
    <lineage>
        <taxon>Eukaryota</taxon>
        <taxon>Fungi</taxon>
        <taxon>Dikarya</taxon>
        <taxon>Ascomycota</taxon>
        <taxon>Pezizomycotina</taxon>
        <taxon>Sordariomycetes</taxon>
        <taxon>Xylariomycetidae</taxon>
        <taxon>Amphisphaeriales</taxon>
        <taxon>Apiosporaceae</taxon>
        <taxon>Apiospora</taxon>
    </lineage>
</organism>
<reference evidence="3 4" key="1">
    <citation type="submission" date="2023-01" db="EMBL/GenBank/DDBJ databases">
        <title>Analysis of 21 Apiospora genomes using comparative genomics revels a genus with tremendous synthesis potential of carbohydrate active enzymes and secondary metabolites.</title>
        <authorList>
            <person name="Sorensen T."/>
        </authorList>
    </citation>
    <scope>NUCLEOTIDE SEQUENCE [LARGE SCALE GENOMIC DNA]</scope>
    <source>
        <strain evidence="3 4">CBS 83171</strain>
    </source>
</reference>
<evidence type="ECO:0000313" key="3">
    <source>
        <dbReference type="EMBL" id="KAK8047612.1"/>
    </source>
</evidence>
<dbReference type="EMBL" id="JAQQWM010000009">
    <property type="protein sequence ID" value="KAK8047612.1"/>
    <property type="molecule type" value="Genomic_DNA"/>
</dbReference>
<feature type="region of interest" description="Disordered" evidence="1">
    <location>
        <begin position="167"/>
        <end position="235"/>
    </location>
</feature>
<evidence type="ECO:0000256" key="1">
    <source>
        <dbReference type="SAM" id="MobiDB-lite"/>
    </source>
</evidence>
<keyword evidence="2" id="KW-1133">Transmembrane helix</keyword>
<keyword evidence="4" id="KW-1185">Reference proteome</keyword>
<feature type="region of interest" description="Disordered" evidence="1">
    <location>
        <begin position="110"/>
        <end position="136"/>
    </location>
</feature>
<keyword evidence="2" id="KW-0812">Transmembrane</keyword>
<evidence type="ECO:0000313" key="4">
    <source>
        <dbReference type="Proteomes" id="UP001446871"/>
    </source>
</evidence>
<comment type="caution">
    <text evidence="3">The sequence shown here is derived from an EMBL/GenBank/DDBJ whole genome shotgun (WGS) entry which is preliminary data.</text>
</comment>
<name>A0ABR1TLY1_9PEZI</name>